<protein>
    <submittedName>
        <fullName evidence="2">Uncharacterized protein</fullName>
    </submittedName>
</protein>
<dbReference type="PATRIC" id="fig|570156.3.peg.3251"/>
<keyword evidence="1" id="KW-0175">Coiled coil</keyword>
<dbReference type="OrthoDB" id="6315242at2"/>
<evidence type="ECO:0000313" key="2">
    <source>
        <dbReference type="EMBL" id="KPM83577.1"/>
    </source>
</evidence>
<gene>
    <name evidence="2" type="ORF">AOG27_10835</name>
</gene>
<reference evidence="2 3" key="1">
    <citation type="submission" date="2015-09" db="EMBL/GenBank/DDBJ databases">
        <title>Draft Genome Sequence of Pseudoalteromonas lipolytica UCD-48B.</title>
        <authorList>
            <person name="Krusor M."/>
            <person name="Coil D.A."/>
            <person name="Lang J.M."/>
            <person name="Eisen J.A."/>
            <person name="Alexiev A."/>
        </authorList>
    </citation>
    <scope>NUCLEOTIDE SEQUENCE [LARGE SCALE GENOMIC DNA]</scope>
    <source>
        <strain evidence="2 3">UCD-48B</strain>
    </source>
</reference>
<dbReference type="EMBL" id="LJTC01000006">
    <property type="protein sequence ID" value="KPM83577.1"/>
    <property type="molecule type" value="Genomic_DNA"/>
</dbReference>
<dbReference type="STRING" id="570156.AOG27_10835"/>
<dbReference type="RefSeq" id="WP_054553035.1">
    <property type="nucleotide sequence ID" value="NZ_LJTC01000006.1"/>
</dbReference>
<dbReference type="Proteomes" id="UP000050378">
    <property type="component" value="Unassembled WGS sequence"/>
</dbReference>
<comment type="caution">
    <text evidence="2">The sequence shown here is derived from an EMBL/GenBank/DDBJ whole genome shotgun (WGS) entry which is preliminary data.</text>
</comment>
<proteinExistence type="predicted"/>
<evidence type="ECO:0000313" key="3">
    <source>
        <dbReference type="Proteomes" id="UP000050378"/>
    </source>
</evidence>
<name>A0A0P7E0W9_9GAMM</name>
<evidence type="ECO:0000256" key="1">
    <source>
        <dbReference type="SAM" id="Coils"/>
    </source>
</evidence>
<feature type="coiled-coil region" evidence="1">
    <location>
        <begin position="65"/>
        <end position="113"/>
    </location>
</feature>
<dbReference type="AlphaFoldDB" id="A0A0P7E0W9"/>
<sequence>MAITFHNQYNPYHASAAAKLSQTARTEGVKAMHTPASSAQQLLQKQPEPSSFLAQAQEALVYQRLGVDKEKIDEIKAQIEKLAEQMQQQGADTKALQEKMNELQAMLDEEYQKGRERMDMRPEAEKGKVIDALV</sequence>
<accession>A0A0P7E0W9</accession>
<organism evidence="2 3">
    <name type="scientific">Pseudoalteromonas lipolytica</name>
    <dbReference type="NCBI Taxonomy" id="570156"/>
    <lineage>
        <taxon>Bacteria</taxon>
        <taxon>Pseudomonadati</taxon>
        <taxon>Pseudomonadota</taxon>
        <taxon>Gammaproteobacteria</taxon>
        <taxon>Alteromonadales</taxon>
        <taxon>Pseudoalteromonadaceae</taxon>
        <taxon>Pseudoalteromonas</taxon>
    </lineage>
</organism>